<protein>
    <recommendedName>
        <fullName evidence="2">Protein MIZU-KUSSEI 1</fullName>
    </recommendedName>
</protein>
<dbReference type="PANTHER" id="PTHR31276">
    <property type="match status" value="1"/>
</dbReference>
<evidence type="ECO:0000313" key="1">
    <source>
        <dbReference type="EMBL" id="ABK21635.1"/>
    </source>
</evidence>
<accession>A9NLX4</accession>
<reference evidence="1" key="1">
    <citation type="journal article" date="2008" name="BMC Genomics">
        <title>A conifer genomics resource of 200,000 spruce (Picea spp.) ESTs and 6,464 high-quality, sequence-finished full-length cDNAs for Sitka spruce (Picea sitchensis).</title>
        <authorList>
            <person name="Ralph S.G."/>
            <person name="Chun H.J."/>
            <person name="Kolosova N."/>
            <person name="Cooper D."/>
            <person name="Oddy C."/>
            <person name="Ritland C.E."/>
            <person name="Kirkpatrick R."/>
            <person name="Moore R."/>
            <person name="Barber S."/>
            <person name="Holt R.A."/>
            <person name="Jones S.J."/>
            <person name="Marra M.A."/>
            <person name="Douglas C.J."/>
            <person name="Ritland K."/>
            <person name="Bohlmann J."/>
        </authorList>
    </citation>
    <scope>NUCLEOTIDE SEQUENCE</scope>
    <source>
        <tissue evidence="1">Green portion of the leader tissue</tissue>
    </source>
</reference>
<dbReference type="GO" id="GO:0010274">
    <property type="term" value="P:hydrotropism"/>
    <property type="evidence" value="ECO:0007669"/>
    <property type="project" value="InterPro"/>
</dbReference>
<evidence type="ECO:0008006" key="2">
    <source>
        <dbReference type="Google" id="ProtNLM"/>
    </source>
</evidence>
<dbReference type="Pfam" id="PF04759">
    <property type="entry name" value="DUF617"/>
    <property type="match status" value="1"/>
</dbReference>
<name>A9NLX4_PICSI</name>
<dbReference type="InterPro" id="IPR006460">
    <property type="entry name" value="MIZ1-like_pln"/>
</dbReference>
<dbReference type="EMBL" id="EF082265">
    <property type="protein sequence ID" value="ABK21635.1"/>
    <property type="molecule type" value="mRNA"/>
</dbReference>
<dbReference type="PANTHER" id="PTHR31276:SF10">
    <property type="entry name" value="PROTEIN MIZU-KUSSEI 1-LIKE"/>
    <property type="match status" value="1"/>
</dbReference>
<dbReference type="AlphaFoldDB" id="A9NLX4"/>
<proteinExistence type="evidence at transcript level"/>
<dbReference type="NCBIfam" id="TIGR01570">
    <property type="entry name" value="A_thal_3588"/>
    <property type="match status" value="1"/>
</dbReference>
<sequence length="242" mass="26319">MMRTAIDFGGSFESSRAGIQIIRSSTSVDCEKNVRCWRSLRSLLEFMLPACCACTASADDDDGESTTTATTTLGSTVTGTIFGHRKGRVSFCIQGDSRGPPLVVLEFAVPTHSLAKEMQHGLLRITLECHKHRSDGAPSLSFFAVPVWTMYCNGRKAGFAVRRQATERDRAILKLVQSVSAGAGVIPRRTGNAEAEQGRGGEVMYMRATYERVVGSQDSESFHLINPVGSTGQQLSIFFLRS</sequence>
<organism evidence="1">
    <name type="scientific">Picea sitchensis</name>
    <name type="common">Sitka spruce</name>
    <name type="synonym">Pinus sitchensis</name>
    <dbReference type="NCBI Taxonomy" id="3332"/>
    <lineage>
        <taxon>Eukaryota</taxon>
        <taxon>Viridiplantae</taxon>
        <taxon>Streptophyta</taxon>
        <taxon>Embryophyta</taxon>
        <taxon>Tracheophyta</taxon>
        <taxon>Spermatophyta</taxon>
        <taxon>Pinopsida</taxon>
        <taxon>Pinidae</taxon>
        <taxon>Conifers I</taxon>
        <taxon>Pinales</taxon>
        <taxon>Pinaceae</taxon>
        <taxon>Picea</taxon>
    </lineage>
</organism>